<dbReference type="SUPFAM" id="SSF81383">
    <property type="entry name" value="F-box domain"/>
    <property type="match status" value="1"/>
</dbReference>
<accession>A0AAW1ITC9</accession>
<evidence type="ECO:0000259" key="1">
    <source>
        <dbReference type="PROSITE" id="PS50181"/>
    </source>
</evidence>
<proteinExistence type="predicted"/>
<organism evidence="2 3">
    <name type="scientific">Popillia japonica</name>
    <name type="common">Japanese beetle</name>
    <dbReference type="NCBI Taxonomy" id="7064"/>
    <lineage>
        <taxon>Eukaryota</taxon>
        <taxon>Metazoa</taxon>
        <taxon>Ecdysozoa</taxon>
        <taxon>Arthropoda</taxon>
        <taxon>Hexapoda</taxon>
        <taxon>Insecta</taxon>
        <taxon>Pterygota</taxon>
        <taxon>Neoptera</taxon>
        <taxon>Endopterygota</taxon>
        <taxon>Coleoptera</taxon>
        <taxon>Polyphaga</taxon>
        <taxon>Scarabaeiformia</taxon>
        <taxon>Scarabaeidae</taxon>
        <taxon>Rutelinae</taxon>
        <taxon>Popillia</taxon>
    </lineage>
</organism>
<name>A0AAW1ITC9_POPJA</name>
<dbReference type="AlphaFoldDB" id="A0AAW1ITC9"/>
<dbReference type="EMBL" id="JASPKY010000560">
    <property type="protein sequence ID" value="KAK9692911.1"/>
    <property type="molecule type" value="Genomic_DNA"/>
</dbReference>
<sequence length="103" mass="12150">MDIKYICTLPFEVLECICFHLDTVDIIKLSELITEFNNVSCSKRVIQKINLFQEYYVTRQHLIDFLAVRPSGYQKMCIFFIKFGMPLSCGYKTRFIEARFGCL</sequence>
<keyword evidence="3" id="KW-1185">Reference proteome</keyword>
<evidence type="ECO:0000313" key="3">
    <source>
        <dbReference type="Proteomes" id="UP001458880"/>
    </source>
</evidence>
<evidence type="ECO:0000313" key="2">
    <source>
        <dbReference type="EMBL" id="KAK9692911.1"/>
    </source>
</evidence>
<reference evidence="2 3" key="1">
    <citation type="journal article" date="2024" name="BMC Genomics">
        <title>De novo assembly and annotation of Popillia japonica's genome with initial clues to its potential as an invasive pest.</title>
        <authorList>
            <person name="Cucini C."/>
            <person name="Boschi S."/>
            <person name="Funari R."/>
            <person name="Cardaioli E."/>
            <person name="Iannotti N."/>
            <person name="Marturano G."/>
            <person name="Paoli F."/>
            <person name="Bruttini M."/>
            <person name="Carapelli A."/>
            <person name="Frati F."/>
            <person name="Nardi F."/>
        </authorList>
    </citation>
    <scope>NUCLEOTIDE SEQUENCE [LARGE SCALE GENOMIC DNA]</scope>
    <source>
        <strain evidence="2">DMR45628</strain>
    </source>
</reference>
<dbReference type="InterPro" id="IPR001810">
    <property type="entry name" value="F-box_dom"/>
</dbReference>
<protein>
    <recommendedName>
        <fullName evidence="1">F-box domain-containing protein</fullName>
    </recommendedName>
</protein>
<dbReference type="InterPro" id="IPR036047">
    <property type="entry name" value="F-box-like_dom_sf"/>
</dbReference>
<feature type="domain" description="F-box" evidence="1">
    <location>
        <begin position="3"/>
        <end position="49"/>
    </location>
</feature>
<gene>
    <name evidence="2" type="ORF">QE152_g34816</name>
</gene>
<comment type="caution">
    <text evidence="2">The sequence shown here is derived from an EMBL/GenBank/DDBJ whole genome shotgun (WGS) entry which is preliminary data.</text>
</comment>
<dbReference type="PROSITE" id="PS50181">
    <property type="entry name" value="FBOX"/>
    <property type="match status" value="1"/>
</dbReference>
<dbReference type="Proteomes" id="UP001458880">
    <property type="component" value="Unassembled WGS sequence"/>
</dbReference>